<reference evidence="1 2" key="1">
    <citation type="submission" date="2018-05" db="EMBL/GenBank/DDBJ databases">
        <title>Draft genome of Methanospirillum lacunae Ki8-1.</title>
        <authorList>
            <person name="Dueholm M.S."/>
            <person name="Nielsen P.H."/>
            <person name="Bakmann L.F."/>
            <person name="Otzen D.E."/>
        </authorList>
    </citation>
    <scope>NUCLEOTIDE SEQUENCE [LARGE SCALE GENOMIC DNA]</scope>
    <source>
        <strain evidence="1 2">Ki8-1</strain>
    </source>
</reference>
<dbReference type="Proteomes" id="UP000245657">
    <property type="component" value="Unassembled WGS sequence"/>
</dbReference>
<sequence length="193" mass="21879">MDFSLTRETVPALVKYMEDVILNGYNRLIDLIQTTDARIDQNSEEIRAQEAELVARMGALTASVIKTMGITILEKGKKDNKGDIYDAKHYSSKVFVLGKSADPAPYRPDNMSRQVIDQFCLISEDGKFYEVMYSADDLIVDSYMGELTPRQLIDLYGYDAVFMLYKGMKQYLEGQESLLSALEVTLQFLVKPV</sequence>
<gene>
    <name evidence="1" type="ORF">DK846_15845</name>
</gene>
<accession>A0A2V2MR90</accession>
<evidence type="ECO:0000313" key="1">
    <source>
        <dbReference type="EMBL" id="PWR69909.1"/>
    </source>
</evidence>
<comment type="caution">
    <text evidence="1">The sequence shown here is derived from an EMBL/GenBank/DDBJ whole genome shotgun (WGS) entry which is preliminary data.</text>
</comment>
<name>A0A2V2MR90_9EURY</name>
<organism evidence="1 2">
    <name type="scientific">Methanospirillum lacunae</name>
    <dbReference type="NCBI Taxonomy" id="668570"/>
    <lineage>
        <taxon>Archaea</taxon>
        <taxon>Methanobacteriati</taxon>
        <taxon>Methanobacteriota</taxon>
        <taxon>Stenosarchaea group</taxon>
        <taxon>Methanomicrobia</taxon>
        <taxon>Methanomicrobiales</taxon>
        <taxon>Methanospirillaceae</taxon>
        <taxon>Methanospirillum</taxon>
    </lineage>
</organism>
<proteinExistence type="predicted"/>
<protein>
    <submittedName>
        <fullName evidence="1">Uncharacterized protein</fullName>
    </submittedName>
</protein>
<evidence type="ECO:0000313" key="2">
    <source>
        <dbReference type="Proteomes" id="UP000245657"/>
    </source>
</evidence>
<keyword evidence="2" id="KW-1185">Reference proteome</keyword>
<dbReference type="AlphaFoldDB" id="A0A2V2MR90"/>
<dbReference type="EMBL" id="QGMY01000017">
    <property type="protein sequence ID" value="PWR69909.1"/>
    <property type="molecule type" value="Genomic_DNA"/>
</dbReference>